<evidence type="ECO:0000313" key="2">
    <source>
        <dbReference type="EMBL" id="ORW39690.1"/>
    </source>
</evidence>
<comment type="caution">
    <text evidence="2">The sequence shown here is derived from an EMBL/GenBank/DDBJ whole genome shotgun (WGS) entry which is preliminary data.</text>
</comment>
<name>A0A1X2A5F2_9MYCO</name>
<accession>A0A1X2A5F2</accession>
<reference evidence="2 3" key="1">
    <citation type="journal article" date="2015" name="Emerg. Microbes Infect.">
        <title>Characterization of 17 strains belonging to the Mycobacterium simiae complex and description of Mycobacterium paraense sp. nov.</title>
        <authorList>
            <person name="Fusco da Costa A.R."/>
            <person name="Fedrizzi T."/>
            <person name="Lopes M.L."/>
            <person name="Pecorari M."/>
            <person name="Oliveira da Costa W.L."/>
            <person name="Giacobazzi E."/>
            <person name="da Costa Bahia J.R."/>
            <person name="De Sanctis V."/>
            <person name="Batista Lima K.V."/>
            <person name="Bertorelli R."/>
            <person name="Grottola A."/>
            <person name="Fabio A."/>
            <person name="Mariottini A."/>
            <person name="Ferretti P."/>
            <person name="Di Leva F."/>
            <person name="Fregni Serpini G."/>
            <person name="Tagliazucchi S."/>
            <person name="Rumpianesi F."/>
            <person name="Jousson O."/>
            <person name="Segata N."/>
            <person name="Tortoli E."/>
        </authorList>
    </citation>
    <scope>NUCLEOTIDE SEQUENCE [LARGE SCALE GENOMIC DNA]</scope>
    <source>
        <strain evidence="2 3">IEC33</strain>
    </source>
</reference>
<dbReference type="Proteomes" id="UP000193285">
    <property type="component" value="Unassembled WGS sequence"/>
</dbReference>
<feature type="domain" description="SHOCT" evidence="1">
    <location>
        <begin position="168"/>
        <end position="193"/>
    </location>
</feature>
<dbReference type="EMBL" id="LQPN01000069">
    <property type="protein sequence ID" value="ORW39690.1"/>
    <property type="molecule type" value="Genomic_DNA"/>
</dbReference>
<protein>
    <recommendedName>
        <fullName evidence="1">SHOCT domain-containing protein</fullName>
    </recommendedName>
</protein>
<evidence type="ECO:0000313" key="3">
    <source>
        <dbReference type="Proteomes" id="UP000193285"/>
    </source>
</evidence>
<dbReference type="Pfam" id="PF09851">
    <property type="entry name" value="SHOCT"/>
    <property type="match status" value="1"/>
</dbReference>
<sequence length="197" mass="21293">MVFHTGVASASDDALPPRLAGWDHLLMDRYGPEKRIGELDRQLAEQAAEVMRAFGPEGAKWPTLGLLSPDAGGGIDQSLLSSWCFHNPALPPFVSVLEVVQLLERAGLVCQTWIDHGGTRHWSATQLGLAALAEGKDVVLQRISECLGIAPGMSPPAATPPRRSIAQRLQELETLRATGVISEAEYAAKREQIINEI</sequence>
<organism evidence="2 3">
    <name type="scientific">Mycobacterium paraense</name>
    <dbReference type="NCBI Taxonomy" id="767916"/>
    <lineage>
        <taxon>Bacteria</taxon>
        <taxon>Bacillati</taxon>
        <taxon>Actinomycetota</taxon>
        <taxon>Actinomycetes</taxon>
        <taxon>Mycobacteriales</taxon>
        <taxon>Mycobacteriaceae</taxon>
        <taxon>Mycobacterium</taxon>
        <taxon>Mycobacterium simiae complex</taxon>
    </lineage>
</organism>
<dbReference type="InterPro" id="IPR018649">
    <property type="entry name" value="SHOCT"/>
</dbReference>
<dbReference type="AlphaFoldDB" id="A0A1X2A5F2"/>
<gene>
    <name evidence="2" type="ORF">AWB90_23335</name>
</gene>
<proteinExistence type="predicted"/>
<evidence type="ECO:0000259" key="1">
    <source>
        <dbReference type="Pfam" id="PF09851"/>
    </source>
</evidence>